<dbReference type="PANTHER" id="PTHR40891">
    <property type="entry name" value="DUF295 DOMAIN-CONTAINING PROTEIN"/>
    <property type="match status" value="1"/>
</dbReference>
<dbReference type="SUPFAM" id="SSF52047">
    <property type="entry name" value="RNI-like"/>
    <property type="match status" value="1"/>
</dbReference>
<feature type="compositionally biased region" description="Polar residues" evidence="1">
    <location>
        <begin position="372"/>
        <end position="382"/>
    </location>
</feature>
<dbReference type="AlphaFoldDB" id="A0A5N5K0S1"/>
<dbReference type="InterPro" id="IPR005174">
    <property type="entry name" value="KIB1-4_b-propeller"/>
</dbReference>
<dbReference type="PANTHER" id="PTHR40891:SF1">
    <property type="entry name" value="DUF295 DOMAIN-CONTAINING PROTEIN"/>
    <property type="match status" value="1"/>
</dbReference>
<gene>
    <name evidence="3" type="ORF">DKX38_022185</name>
</gene>
<evidence type="ECO:0000256" key="1">
    <source>
        <dbReference type="SAM" id="MobiDB-lite"/>
    </source>
</evidence>
<name>A0A5N5K0S1_9ROSI</name>
<sequence>MRLHDEDDSDCVRSVGVHKGDICILTWYEHLYFVKFDKSYNITLVDLKVDDNICSTMRKLHSRFPTYLVETCGELLRLHCYILHRQVVDIWVYKLDFDEKVWIRIKELKDQAIFIGSSGGQVLACSTEESRIHGNKIYLTLAEERSLYVYDLDLCALEIDLSNGVELNDLAAAAIAEAKNLEKLWLSRCKLITDMGIGCVAVGCRKLRLICLKWCLKVSDLGLQLLALKCKEIRSLDLSYLQITEKCLPSILQLQHLEDLVLEGCLGIDDNALSTLQQSCKSLKVGLKSISRCSKLSSLKLGICLNITDDGLKHIGSRCSKLKELDLYRIGPPPQLLLPRVLQIQQTPQSAPNPQQPHHTSSITPYSPTSTNALASSSSPLQPNHDPPVNPSPSISTAIPELPPPTHHMVTRSRTGSLRSKEFPDFQLFYASKHPLHAYTGIEASRDAHGLHLRQSKYIMDVLHRARMIGAKPYSAPCISGKQKGAENDEPIQDIVSLALAALIQCFEWDTIGPVEDMSHGCGITLFKVKPLEALCSPRRDLIPIFKGYRKLAVHGPGPGFRSDSEWLQLFHCKVLGWSKWKWVVIGLKNKSHFISINLNNSFICR</sequence>
<dbReference type="InterPro" id="IPR006553">
    <property type="entry name" value="Leu-rich_rpt_Cys-con_subtyp"/>
</dbReference>
<dbReference type="SMART" id="SM00367">
    <property type="entry name" value="LRR_CC"/>
    <property type="match status" value="4"/>
</dbReference>
<reference evidence="4" key="1">
    <citation type="journal article" date="2019" name="Gigascience">
        <title>De novo genome assembly of the endangered Acer yangbiense, a plant species with extremely small populations endemic to Yunnan Province, China.</title>
        <authorList>
            <person name="Yang J."/>
            <person name="Wariss H.M."/>
            <person name="Tao L."/>
            <person name="Zhang R."/>
            <person name="Yun Q."/>
            <person name="Hollingsworth P."/>
            <person name="Dao Z."/>
            <person name="Luo G."/>
            <person name="Guo H."/>
            <person name="Ma Y."/>
            <person name="Sun W."/>
        </authorList>
    </citation>
    <scope>NUCLEOTIDE SEQUENCE [LARGE SCALE GENOMIC DNA]</scope>
    <source>
        <strain evidence="4">cv. br00</strain>
    </source>
</reference>
<comment type="caution">
    <text evidence="3">The sequence shown here is derived from an EMBL/GenBank/DDBJ whole genome shotgun (WGS) entry which is preliminary data.</text>
</comment>
<dbReference type="EMBL" id="VDCV01000015">
    <property type="protein sequence ID" value="KAB5524436.1"/>
    <property type="molecule type" value="Genomic_DNA"/>
</dbReference>
<evidence type="ECO:0000313" key="4">
    <source>
        <dbReference type="Proteomes" id="UP000326939"/>
    </source>
</evidence>
<feature type="compositionally biased region" description="Low complexity" evidence="1">
    <location>
        <begin position="357"/>
        <end position="371"/>
    </location>
</feature>
<dbReference type="InterPro" id="IPR032675">
    <property type="entry name" value="LRR_dom_sf"/>
</dbReference>
<protein>
    <recommendedName>
        <fullName evidence="2">KIB1-4 beta-propeller domain-containing protein</fullName>
    </recommendedName>
</protein>
<evidence type="ECO:0000259" key="2">
    <source>
        <dbReference type="Pfam" id="PF03478"/>
    </source>
</evidence>
<accession>A0A5N5K0S1</accession>
<evidence type="ECO:0000313" key="3">
    <source>
        <dbReference type="EMBL" id="KAB5524436.1"/>
    </source>
</evidence>
<dbReference type="Pfam" id="PF03478">
    <property type="entry name" value="Beta-prop_KIB1-4"/>
    <property type="match status" value="1"/>
</dbReference>
<dbReference type="Gene3D" id="3.80.10.10">
    <property type="entry name" value="Ribonuclease Inhibitor"/>
    <property type="match status" value="2"/>
</dbReference>
<dbReference type="Proteomes" id="UP000326939">
    <property type="component" value="Chromosome 15"/>
</dbReference>
<organism evidence="3 4">
    <name type="scientific">Salix brachista</name>
    <dbReference type="NCBI Taxonomy" id="2182728"/>
    <lineage>
        <taxon>Eukaryota</taxon>
        <taxon>Viridiplantae</taxon>
        <taxon>Streptophyta</taxon>
        <taxon>Embryophyta</taxon>
        <taxon>Tracheophyta</taxon>
        <taxon>Spermatophyta</taxon>
        <taxon>Magnoliopsida</taxon>
        <taxon>eudicotyledons</taxon>
        <taxon>Gunneridae</taxon>
        <taxon>Pentapetalae</taxon>
        <taxon>rosids</taxon>
        <taxon>fabids</taxon>
        <taxon>Malpighiales</taxon>
        <taxon>Salicaceae</taxon>
        <taxon>Saliceae</taxon>
        <taxon>Salix</taxon>
    </lineage>
</organism>
<feature type="region of interest" description="Disordered" evidence="1">
    <location>
        <begin position="345"/>
        <end position="417"/>
    </location>
</feature>
<feature type="domain" description="KIB1-4 beta-propeller" evidence="2">
    <location>
        <begin position="10"/>
        <end position="151"/>
    </location>
</feature>
<keyword evidence="4" id="KW-1185">Reference proteome</keyword>
<proteinExistence type="predicted"/>